<protein>
    <submittedName>
        <fullName evidence="1">Uncharacterized protein</fullName>
    </submittedName>
</protein>
<dbReference type="EMBL" id="CWOW01000014">
    <property type="protein sequence ID" value="CSA87707.1"/>
    <property type="molecule type" value="Genomic_DNA"/>
</dbReference>
<dbReference type="Proteomes" id="UP000044806">
    <property type="component" value="Unassembled WGS sequence"/>
</dbReference>
<organism evidence="1 2">
    <name type="scientific">Vibrio cholerae</name>
    <dbReference type="NCBI Taxonomy" id="666"/>
    <lineage>
        <taxon>Bacteria</taxon>
        <taxon>Pseudomonadati</taxon>
        <taxon>Pseudomonadota</taxon>
        <taxon>Gammaproteobacteria</taxon>
        <taxon>Vibrionales</taxon>
        <taxon>Vibrionaceae</taxon>
        <taxon>Vibrio</taxon>
    </lineage>
</organism>
<evidence type="ECO:0000313" key="2">
    <source>
        <dbReference type="Proteomes" id="UP000044806"/>
    </source>
</evidence>
<dbReference type="AlphaFoldDB" id="A0A655R817"/>
<proteinExistence type="predicted"/>
<gene>
    <name evidence="1" type="ORF">ERS013165_02648</name>
</gene>
<accession>A0A655R817</accession>
<evidence type="ECO:0000313" key="1">
    <source>
        <dbReference type="EMBL" id="CSA87707.1"/>
    </source>
</evidence>
<name>A0A655R817_VIBCL</name>
<reference evidence="1 2" key="1">
    <citation type="submission" date="2015-07" db="EMBL/GenBank/DDBJ databases">
        <authorList>
            <consortium name="Pathogen Informatics"/>
        </authorList>
    </citation>
    <scope>NUCLEOTIDE SEQUENCE [LARGE SCALE GENOMIC DNA]</scope>
    <source>
        <strain evidence="1 2">A51</strain>
    </source>
</reference>
<sequence>MIMTGVSNDKNASLSDLNCSRLLALGNVIYPRFLQIK</sequence>